<keyword evidence="3" id="KW-0862">Zinc</keyword>
<feature type="compositionally biased region" description="Basic and acidic residues" evidence="5">
    <location>
        <begin position="119"/>
        <end position="135"/>
    </location>
</feature>
<dbReference type="InterPro" id="IPR003618">
    <property type="entry name" value="TFIIS_cen_dom"/>
</dbReference>
<evidence type="ECO:0000313" key="7">
    <source>
        <dbReference type="EMBL" id="KAK1927370.1"/>
    </source>
</evidence>
<keyword evidence="4" id="KW-0539">Nucleus</keyword>
<evidence type="ECO:0000256" key="4">
    <source>
        <dbReference type="ARBA" id="ARBA00023242"/>
    </source>
</evidence>
<dbReference type="GO" id="GO:0006351">
    <property type="term" value="P:DNA-templated transcription"/>
    <property type="evidence" value="ECO:0007669"/>
    <property type="project" value="InterPro"/>
</dbReference>
<evidence type="ECO:0000256" key="2">
    <source>
        <dbReference type="ARBA" id="ARBA00022771"/>
    </source>
</evidence>
<feature type="compositionally biased region" description="Polar residues" evidence="5">
    <location>
        <begin position="337"/>
        <end position="347"/>
    </location>
</feature>
<dbReference type="PANTHER" id="PTHR11477:SF0">
    <property type="entry name" value="IP08861P-RELATED"/>
    <property type="match status" value="1"/>
</dbReference>
<feature type="domain" description="TFIIS central" evidence="6">
    <location>
        <begin position="162"/>
        <end position="277"/>
    </location>
</feature>
<feature type="region of interest" description="Disordered" evidence="5">
    <location>
        <begin position="713"/>
        <end position="806"/>
    </location>
</feature>
<reference evidence="7" key="1">
    <citation type="submission" date="2023-02" db="EMBL/GenBank/DDBJ databases">
        <title>Identification and recombinant expression of a fungal hydrolase from Papiliotrema laurentii that hydrolyzes apple cutin and clears colloidal polyester polyurethane.</title>
        <authorList>
            <consortium name="DOE Joint Genome Institute"/>
            <person name="Roman V.A."/>
            <person name="Bojanowski C."/>
            <person name="Crable B.R."/>
            <person name="Wagner D.N."/>
            <person name="Hung C.S."/>
            <person name="Nadeau L.J."/>
            <person name="Schratz L."/>
            <person name="Haridas S."/>
            <person name="Pangilinan J."/>
            <person name="Lipzen A."/>
            <person name="Na H."/>
            <person name="Yan M."/>
            <person name="Ng V."/>
            <person name="Grigoriev I.V."/>
            <person name="Spatafora J.W."/>
            <person name="Barlow D."/>
            <person name="Biffinger J."/>
            <person name="Kelley-Loughnane N."/>
            <person name="Varaljay V.A."/>
            <person name="Crookes-Goodson W.J."/>
        </authorList>
    </citation>
    <scope>NUCLEOTIDE SEQUENCE</scope>
    <source>
        <strain evidence="7">5307AH</strain>
    </source>
</reference>
<dbReference type="GO" id="GO:0005634">
    <property type="term" value="C:nucleus"/>
    <property type="evidence" value="ECO:0007669"/>
    <property type="project" value="TreeGrafter"/>
</dbReference>
<feature type="compositionally biased region" description="Basic and acidic residues" evidence="5">
    <location>
        <begin position="100"/>
        <end position="109"/>
    </location>
</feature>
<keyword evidence="8" id="KW-1185">Reference proteome</keyword>
<evidence type="ECO:0000256" key="5">
    <source>
        <dbReference type="SAM" id="MobiDB-lite"/>
    </source>
</evidence>
<feature type="region of interest" description="Disordered" evidence="5">
    <location>
        <begin position="299"/>
        <end position="392"/>
    </location>
</feature>
<evidence type="ECO:0000313" key="8">
    <source>
        <dbReference type="Proteomes" id="UP001182556"/>
    </source>
</evidence>
<dbReference type="PANTHER" id="PTHR11477">
    <property type="entry name" value="TRANSCRIPTION FACTOR S-II ZINC FINGER DOMAIN-CONTAINING PROTEIN"/>
    <property type="match status" value="1"/>
</dbReference>
<dbReference type="InterPro" id="IPR036575">
    <property type="entry name" value="TFIIS_cen_dom_sf"/>
</dbReference>
<dbReference type="GO" id="GO:0008270">
    <property type="term" value="F:zinc ion binding"/>
    <property type="evidence" value="ECO:0007669"/>
    <property type="project" value="UniProtKB-KW"/>
</dbReference>
<feature type="compositionally biased region" description="Low complexity" evidence="5">
    <location>
        <begin position="70"/>
        <end position="81"/>
    </location>
</feature>
<dbReference type="Gene3D" id="1.10.472.30">
    <property type="entry name" value="Transcription elongation factor S-II, central domain"/>
    <property type="match status" value="1"/>
</dbReference>
<dbReference type="EMBL" id="JAODAN010000001">
    <property type="protein sequence ID" value="KAK1927370.1"/>
    <property type="molecule type" value="Genomic_DNA"/>
</dbReference>
<dbReference type="AlphaFoldDB" id="A0AAD9FWG7"/>
<feature type="compositionally biased region" description="Low complexity" evidence="5">
    <location>
        <begin position="732"/>
        <end position="742"/>
    </location>
</feature>
<keyword evidence="2" id="KW-0863">Zinc-finger</keyword>
<dbReference type="PROSITE" id="PS51321">
    <property type="entry name" value="TFIIS_CENTRAL"/>
    <property type="match status" value="1"/>
</dbReference>
<feature type="compositionally biased region" description="Low complexity" evidence="5">
    <location>
        <begin position="713"/>
        <end position="725"/>
    </location>
</feature>
<feature type="region of interest" description="Disordered" evidence="5">
    <location>
        <begin position="35"/>
        <end position="148"/>
    </location>
</feature>
<gene>
    <name evidence="7" type="ORF">DB88DRAFT_507460</name>
</gene>
<feature type="compositionally biased region" description="Gly residues" evidence="5">
    <location>
        <begin position="777"/>
        <end position="790"/>
    </location>
</feature>
<dbReference type="Pfam" id="PF07500">
    <property type="entry name" value="TFIIS_M"/>
    <property type="match status" value="1"/>
</dbReference>
<comment type="caution">
    <text evidence="7">The sequence shown here is derived from an EMBL/GenBank/DDBJ whole genome shotgun (WGS) entry which is preliminary data.</text>
</comment>
<dbReference type="CDD" id="cd21538">
    <property type="entry name" value="SPOC_TFIIS"/>
    <property type="match status" value="1"/>
</dbReference>
<sequence>MSTMTAARADMSVADKYVCNGCEIRTGEKTTHLFDISVFPSPSPPAGFQIEHAPERRKASTATKKKPKAPSRTARQSASASDESDESGSEAAHTPGSSSSEDHFDDGTQPKKKARTSRAKQESRVKSSPAADRKPAAPVRKPSVVLPPGALPPARAHVLTRLTGVIRSLFGEKMDEAKSSAYVSELEAALWSHFKEVVGGKDIVGGRYKAQFNLLTSSLAKSLRPELRDSIVNLTLSPAQVAVLTPIELASEERAKEIEAAKQAVLQQTVKSREEGPADIRLGRDGLERAEDIREKEMKALQAAEDAAREREKRRESLVSQGGEEGSEVPKGENAEGQGQNPAQQSMGMMHRRSESTDIVSRPALVAQESERSESGVKAPTKNTQSPTPTPARQFSLASAWGCKDKETAGLDVGDVEMAFGEDQNQVDLSDIVVEGFEDEVDFGVKNDEESRPEDPLLARPIVWRGGLINPAYTMPAPAKTHIRHIAKRAVDPAWNVLLPHDPISMVGRVPSKDSLKHLSDARLNPKLDVVVVAMTCDPEASEDERGWWNGMIEDHIKRDRHGLYHPYGDFKRNAIPYGGARELYFIPLRPTDPAPEFTELIDGFDLPANRKELIYLGVFVINRDDWPEVRNHSRSSLAVPTIVTPPQSTPSASGPPLAVPPPIPNADLQALIANLNPHAIQSLVTPPQGGNSPIAPLPQGGFTPPQGYYSGPQGYPAGPGHGYAPPGPFDPQYGAPQAYGGYAPGPGFTPAPHGGFEHRGPPSGPSAFERREGRGAQAGGRGGKGGRGGRAFEGRERDSGWGSRR</sequence>
<evidence type="ECO:0000259" key="6">
    <source>
        <dbReference type="PROSITE" id="PS51321"/>
    </source>
</evidence>
<feature type="compositionally biased region" description="Basic and acidic residues" evidence="5">
    <location>
        <begin position="306"/>
        <end position="317"/>
    </location>
</feature>
<keyword evidence="1" id="KW-0479">Metal-binding</keyword>
<name>A0AAD9FWG7_PAPLA</name>
<proteinExistence type="predicted"/>
<dbReference type="SUPFAM" id="SSF46942">
    <property type="entry name" value="Elongation factor TFIIS domain 2"/>
    <property type="match status" value="1"/>
</dbReference>
<evidence type="ECO:0000256" key="1">
    <source>
        <dbReference type="ARBA" id="ARBA00022723"/>
    </source>
</evidence>
<organism evidence="7 8">
    <name type="scientific">Papiliotrema laurentii</name>
    <name type="common">Cryptococcus laurentii</name>
    <dbReference type="NCBI Taxonomy" id="5418"/>
    <lineage>
        <taxon>Eukaryota</taxon>
        <taxon>Fungi</taxon>
        <taxon>Dikarya</taxon>
        <taxon>Basidiomycota</taxon>
        <taxon>Agaricomycotina</taxon>
        <taxon>Tremellomycetes</taxon>
        <taxon>Tremellales</taxon>
        <taxon>Rhynchogastremaceae</taxon>
        <taxon>Papiliotrema</taxon>
    </lineage>
</organism>
<accession>A0AAD9FWG7</accession>
<evidence type="ECO:0000256" key="3">
    <source>
        <dbReference type="ARBA" id="ARBA00022833"/>
    </source>
</evidence>
<feature type="compositionally biased region" description="Polar residues" evidence="5">
    <location>
        <begin position="381"/>
        <end position="392"/>
    </location>
</feature>
<feature type="compositionally biased region" description="Basic and acidic residues" evidence="5">
    <location>
        <begin position="791"/>
        <end position="800"/>
    </location>
</feature>
<dbReference type="Proteomes" id="UP001182556">
    <property type="component" value="Unassembled WGS sequence"/>
</dbReference>
<protein>
    <recommendedName>
        <fullName evidence="6">TFIIS central domain-containing protein</fullName>
    </recommendedName>
</protein>